<keyword evidence="4 6" id="KW-0067">ATP-binding</keyword>
<dbReference type="EMBL" id="JACHBQ010000001">
    <property type="protein sequence ID" value="MBB5640548.1"/>
    <property type="molecule type" value="Genomic_DNA"/>
</dbReference>
<dbReference type="InterPro" id="IPR003593">
    <property type="entry name" value="AAA+_ATPase"/>
</dbReference>
<organism evidence="6 7">
    <name type="scientific">Cryobacterium roopkundense</name>
    <dbReference type="NCBI Taxonomy" id="1001240"/>
    <lineage>
        <taxon>Bacteria</taxon>
        <taxon>Bacillati</taxon>
        <taxon>Actinomycetota</taxon>
        <taxon>Actinomycetes</taxon>
        <taxon>Micrococcales</taxon>
        <taxon>Microbacteriaceae</taxon>
        <taxon>Cryobacterium</taxon>
    </lineage>
</organism>
<dbReference type="Pfam" id="PF00005">
    <property type="entry name" value="ABC_tran"/>
    <property type="match status" value="1"/>
</dbReference>
<dbReference type="InterPro" id="IPR027417">
    <property type="entry name" value="P-loop_NTPase"/>
</dbReference>
<dbReference type="Gene3D" id="3.40.50.300">
    <property type="entry name" value="P-loop containing nucleotide triphosphate hydrolases"/>
    <property type="match status" value="1"/>
</dbReference>
<dbReference type="GO" id="GO:0016887">
    <property type="term" value="F:ATP hydrolysis activity"/>
    <property type="evidence" value="ECO:0007669"/>
    <property type="project" value="InterPro"/>
</dbReference>
<dbReference type="RefSeq" id="WP_183323277.1">
    <property type="nucleotide sequence ID" value="NZ_JACHBQ010000001.1"/>
</dbReference>
<evidence type="ECO:0000313" key="6">
    <source>
        <dbReference type="EMBL" id="MBB5640548.1"/>
    </source>
</evidence>
<comment type="similarity">
    <text evidence="1">Belongs to the ABC transporter superfamily.</text>
</comment>
<dbReference type="PANTHER" id="PTHR43335">
    <property type="entry name" value="ABC TRANSPORTER, ATP-BINDING PROTEIN"/>
    <property type="match status" value="1"/>
</dbReference>
<dbReference type="SMART" id="SM00382">
    <property type="entry name" value="AAA"/>
    <property type="match status" value="1"/>
</dbReference>
<dbReference type="InterPro" id="IPR003439">
    <property type="entry name" value="ABC_transporter-like_ATP-bd"/>
</dbReference>
<dbReference type="Proteomes" id="UP000561726">
    <property type="component" value="Unassembled WGS sequence"/>
</dbReference>
<evidence type="ECO:0000313" key="7">
    <source>
        <dbReference type="Proteomes" id="UP000561726"/>
    </source>
</evidence>
<name>A0A7W8ZUP2_9MICO</name>
<reference evidence="6 7" key="1">
    <citation type="submission" date="2020-08" db="EMBL/GenBank/DDBJ databases">
        <title>Sequencing the genomes of 1000 actinobacteria strains.</title>
        <authorList>
            <person name="Klenk H.-P."/>
        </authorList>
    </citation>
    <scope>NUCLEOTIDE SEQUENCE [LARGE SCALE GENOMIC DNA]</scope>
    <source>
        <strain evidence="6 7">DSM 21065</strain>
    </source>
</reference>
<dbReference type="GO" id="GO:0005524">
    <property type="term" value="F:ATP binding"/>
    <property type="evidence" value="ECO:0007669"/>
    <property type="project" value="UniProtKB-KW"/>
</dbReference>
<evidence type="ECO:0000259" key="5">
    <source>
        <dbReference type="PROSITE" id="PS50893"/>
    </source>
</evidence>
<dbReference type="AlphaFoldDB" id="A0A7W8ZUP2"/>
<dbReference type="PANTHER" id="PTHR43335:SF4">
    <property type="entry name" value="ABC TRANSPORTER, ATP-BINDING PROTEIN"/>
    <property type="match status" value="1"/>
</dbReference>
<accession>A0A7W8ZUP2</accession>
<feature type="domain" description="ABC transporter" evidence="5">
    <location>
        <begin position="2"/>
        <end position="227"/>
    </location>
</feature>
<evidence type="ECO:0000256" key="3">
    <source>
        <dbReference type="ARBA" id="ARBA00022741"/>
    </source>
</evidence>
<evidence type="ECO:0000256" key="2">
    <source>
        <dbReference type="ARBA" id="ARBA00022448"/>
    </source>
</evidence>
<comment type="caution">
    <text evidence="6">The sequence shown here is derived from an EMBL/GenBank/DDBJ whole genome shotgun (WGS) entry which is preliminary data.</text>
</comment>
<protein>
    <submittedName>
        <fullName evidence="6">ABC-2 type transport system ATP-binding protein</fullName>
    </submittedName>
</protein>
<sequence>MIEAHSLTKRYGAKTAVDAISFTARPGLVTGFLGPNGAGKTTTMRMIVGLDRPSGGSVTVNGKPYAEHRAPRHQVGALLDATAVHAGRSARNHLLAIAATHRMGTNRVDEVIGMTGLESVARKRVGGFSLGMGQRLGLAVALLGDPATLILDEPVNGLDPEGVAWVRVFLRSLAAEGRTVFLSSHLMSEMAQTADHIIVLGRGRIVADAPVGDILARAGGDFVRVRSPEVVRLAAILEAEVGAVTLEGPDLLSVTGIAARRIAELAAGAGIAVYELTPIAGSLEAAYMTLTRSEVEYQTTQTRAGENR</sequence>
<keyword evidence="3" id="KW-0547">Nucleotide-binding</keyword>
<gene>
    <name evidence="6" type="ORF">BJ997_001096</name>
</gene>
<proteinExistence type="inferred from homology"/>
<evidence type="ECO:0000256" key="1">
    <source>
        <dbReference type="ARBA" id="ARBA00005417"/>
    </source>
</evidence>
<dbReference type="PROSITE" id="PS50893">
    <property type="entry name" value="ABC_TRANSPORTER_2"/>
    <property type="match status" value="1"/>
</dbReference>
<evidence type="ECO:0000256" key="4">
    <source>
        <dbReference type="ARBA" id="ARBA00022840"/>
    </source>
</evidence>
<keyword evidence="2" id="KW-0813">Transport</keyword>
<dbReference type="SUPFAM" id="SSF52540">
    <property type="entry name" value="P-loop containing nucleoside triphosphate hydrolases"/>
    <property type="match status" value="1"/>
</dbReference>